<evidence type="ECO:0000256" key="8">
    <source>
        <dbReference type="SAM" id="MobiDB-lite"/>
    </source>
</evidence>
<accession>A0ABS2RG83</accession>
<evidence type="ECO:0000259" key="10">
    <source>
        <dbReference type="PROSITE" id="PS52029"/>
    </source>
</evidence>
<evidence type="ECO:0000256" key="4">
    <source>
        <dbReference type="ARBA" id="ARBA00022984"/>
    </source>
</evidence>
<feature type="signal peptide" evidence="9">
    <location>
        <begin position="1"/>
        <end position="29"/>
    </location>
</feature>
<dbReference type="CDD" id="cd16913">
    <property type="entry name" value="YkuD_like"/>
    <property type="match status" value="1"/>
</dbReference>
<proteinExistence type="predicted"/>
<dbReference type="Gene3D" id="2.60.40.3780">
    <property type="match status" value="1"/>
</dbReference>
<dbReference type="SUPFAM" id="SSF141523">
    <property type="entry name" value="L,D-transpeptidase catalytic domain-like"/>
    <property type="match status" value="1"/>
</dbReference>
<reference evidence="11 12" key="1">
    <citation type="submission" date="2021-01" db="EMBL/GenBank/DDBJ databases">
        <title>Sequencing the genomes of 1000 actinobacteria strains.</title>
        <authorList>
            <person name="Klenk H.-P."/>
        </authorList>
    </citation>
    <scope>NUCLEOTIDE SEQUENCE [LARGE SCALE GENOMIC DNA]</scope>
    <source>
        <strain evidence="11 12">DSM 18662</strain>
    </source>
</reference>
<dbReference type="RefSeq" id="WP_239578842.1">
    <property type="nucleotide sequence ID" value="NZ_BAAAQP010000011.1"/>
</dbReference>
<evidence type="ECO:0000313" key="12">
    <source>
        <dbReference type="Proteomes" id="UP000704762"/>
    </source>
</evidence>
<evidence type="ECO:0000256" key="1">
    <source>
        <dbReference type="ARBA" id="ARBA00004752"/>
    </source>
</evidence>
<dbReference type="InterPro" id="IPR005490">
    <property type="entry name" value="LD_TPept_cat_dom"/>
</dbReference>
<comment type="caution">
    <text evidence="11">The sequence shown here is derived from an EMBL/GenBank/DDBJ whole genome shotgun (WGS) entry which is preliminary data.</text>
</comment>
<dbReference type="Gene3D" id="2.40.440.10">
    <property type="entry name" value="L,D-transpeptidase catalytic domain-like"/>
    <property type="match status" value="1"/>
</dbReference>
<dbReference type="PANTHER" id="PTHR30582:SF2">
    <property type="entry name" value="L,D-TRANSPEPTIDASE YCIB-RELATED"/>
    <property type="match status" value="1"/>
</dbReference>
<protein>
    <submittedName>
        <fullName evidence="11">Lipoprotein-anchoring transpeptidase ErfK/SrfK</fullName>
    </submittedName>
</protein>
<evidence type="ECO:0000313" key="11">
    <source>
        <dbReference type="EMBL" id="MBM7798015.1"/>
    </source>
</evidence>
<keyword evidence="2" id="KW-0808">Transferase</keyword>
<evidence type="ECO:0000256" key="7">
    <source>
        <dbReference type="PROSITE-ProRule" id="PRU01373"/>
    </source>
</evidence>
<dbReference type="Pfam" id="PF03734">
    <property type="entry name" value="YkuD"/>
    <property type="match status" value="1"/>
</dbReference>
<keyword evidence="4 7" id="KW-0573">Peptidoglycan synthesis</keyword>
<feature type="active site" description="Nucleophile" evidence="7">
    <location>
        <position position="376"/>
    </location>
</feature>
<comment type="pathway">
    <text evidence="1 7">Cell wall biogenesis; peptidoglycan biosynthesis.</text>
</comment>
<evidence type="ECO:0000256" key="6">
    <source>
        <dbReference type="ARBA" id="ARBA00023316"/>
    </source>
</evidence>
<feature type="region of interest" description="Disordered" evidence="8">
    <location>
        <begin position="32"/>
        <end position="73"/>
    </location>
</feature>
<sequence>MQSEHMTRTGRWQRTGLAVTALALAAALAGCGSVPTSQGTETDGGGRTSSSTSAPAQSEQPTPSPTPDPVVFTSNVEDHATDVKVDTTVAVKASGGTVSSVKLAYSGKDADGNAKTMAVPGHLNKAHTAWSASTGLDPATRYRLVMTGTSDQGVKTTTRSSFTTQQLSLDQQTFPTLYPLSGQKVGVGMPVIITFDVAVKDKAEFEKHLSVTTSPRQQGTWHWVSDTEVHFRPKHFWKPGTKVTVDANLNGVNAGGGIYGQHSRSTSFTIGRSVVTKIDLKRDKAKVYINGKLSRTIKVSGGKPGFTTRSGTKLIMAKLRTTKMASETIGIADKNSPNYYSLDVEYAMRITSSGEFLHAAPWNMAVFGRTNASHGCVGMSTADARWLFNTVSIGDPTITTGTSRGLEQGNGWSDWDVSYAKYKQGSAL</sequence>
<keyword evidence="11" id="KW-0449">Lipoprotein</keyword>
<feature type="chain" id="PRO_5045402280" evidence="9">
    <location>
        <begin position="30"/>
        <end position="428"/>
    </location>
</feature>
<keyword evidence="12" id="KW-1185">Reference proteome</keyword>
<evidence type="ECO:0000256" key="2">
    <source>
        <dbReference type="ARBA" id="ARBA00022679"/>
    </source>
</evidence>
<dbReference type="InterPro" id="IPR038063">
    <property type="entry name" value="Transpep_catalytic_dom"/>
</dbReference>
<dbReference type="PROSITE" id="PS52029">
    <property type="entry name" value="LD_TPASE"/>
    <property type="match status" value="1"/>
</dbReference>
<dbReference type="Gene3D" id="2.60.40.3710">
    <property type="match status" value="1"/>
</dbReference>
<dbReference type="EMBL" id="JAFBCF010000001">
    <property type="protein sequence ID" value="MBM7798015.1"/>
    <property type="molecule type" value="Genomic_DNA"/>
</dbReference>
<keyword evidence="6 7" id="KW-0961">Cell wall biogenesis/degradation</keyword>
<evidence type="ECO:0000256" key="5">
    <source>
        <dbReference type="ARBA" id="ARBA00023315"/>
    </source>
</evidence>
<dbReference type="InterPro" id="IPR050979">
    <property type="entry name" value="LD-transpeptidase"/>
</dbReference>
<feature type="active site" description="Proton donor/acceptor" evidence="7">
    <location>
        <position position="358"/>
    </location>
</feature>
<organism evidence="11 12">
    <name type="scientific">Microlunatus panaciterrae</name>
    <dbReference type="NCBI Taxonomy" id="400768"/>
    <lineage>
        <taxon>Bacteria</taxon>
        <taxon>Bacillati</taxon>
        <taxon>Actinomycetota</taxon>
        <taxon>Actinomycetes</taxon>
        <taxon>Propionibacteriales</taxon>
        <taxon>Propionibacteriaceae</taxon>
        <taxon>Microlunatus</taxon>
    </lineage>
</organism>
<dbReference type="Pfam" id="PF17964">
    <property type="entry name" value="Big_10"/>
    <property type="match status" value="1"/>
</dbReference>
<feature type="domain" description="L,D-TPase catalytic" evidence="10">
    <location>
        <begin position="274"/>
        <end position="400"/>
    </location>
</feature>
<dbReference type="Proteomes" id="UP000704762">
    <property type="component" value="Unassembled WGS sequence"/>
</dbReference>
<dbReference type="InterPro" id="IPR041280">
    <property type="entry name" value="Big_10"/>
</dbReference>
<dbReference type="CDD" id="cd13432">
    <property type="entry name" value="LDT_IgD_like_2"/>
    <property type="match status" value="1"/>
</dbReference>
<keyword evidence="9" id="KW-0732">Signal</keyword>
<gene>
    <name evidence="11" type="ORF">JOE57_000936</name>
</gene>
<evidence type="ECO:0000256" key="3">
    <source>
        <dbReference type="ARBA" id="ARBA00022960"/>
    </source>
</evidence>
<keyword evidence="5" id="KW-0012">Acyltransferase</keyword>
<evidence type="ECO:0000256" key="9">
    <source>
        <dbReference type="SAM" id="SignalP"/>
    </source>
</evidence>
<keyword evidence="3 7" id="KW-0133">Cell shape</keyword>
<dbReference type="PANTHER" id="PTHR30582">
    <property type="entry name" value="L,D-TRANSPEPTIDASE"/>
    <property type="match status" value="1"/>
</dbReference>
<name>A0ABS2RG83_9ACTN</name>